<comment type="caution">
    <text evidence="2">The sequence shown here is derived from an EMBL/GenBank/DDBJ whole genome shotgun (WGS) entry which is preliminary data.</text>
</comment>
<gene>
    <name evidence="2" type="primary">mlaD_9</name>
    <name evidence="2" type="ORF">GALL_304970</name>
</gene>
<dbReference type="PANTHER" id="PTHR33371">
    <property type="entry name" value="INTERMEMBRANE PHOSPHOLIPID TRANSPORT SYSTEM BINDING PROTEIN MLAD-RELATED"/>
    <property type="match status" value="1"/>
</dbReference>
<reference evidence="2" key="1">
    <citation type="submission" date="2016-10" db="EMBL/GenBank/DDBJ databases">
        <title>Sequence of Gallionella enrichment culture.</title>
        <authorList>
            <person name="Poehlein A."/>
            <person name="Muehling M."/>
            <person name="Daniel R."/>
        </authorList>
    </citation>
    <scope>NUCLEOTIDE SEQUENCE</scope>
</reference>
<organism evidence="2">
    <name type="scientific">mine drainage metagenome</name>
    <dbReference type="NCBI Taxonomy" id="410659"/>
    <lineage>
        <taxon>unclassified sequences</taxon>
        <taxon>metagenomes</taxon>
        <taxon>ecological metagenomes</taxon>
    </lineage>
</organism>
<feature type="domain" description="Mce/MlaD" evidence="1">
    <location>
        <begin position="37"/>
        <end position="113"/>
    </location>
</feature>
<dbReference type="InterPro" id="IPR003399">
    <property type="entry name" value="Mce/MlaD"/>
</dbReference>
<dbReference type="EMBL" id="MLJW01000412">
    <property type="protein sequence ID" value="OIQ87649.1"/>
    <property type="molecule type" value="Genomic_DNA"/>
</dbReference>
<dbReference type="PANTHER" id="PTHR33371:SF4">
    <property type="entry name" value="INTERMEMBRANE PHOSPHOLIPID TRANSPORT SYSTEM BINDING PROTEIN MLAD"/>
    <property type="match status" value="1"/>
</dbReference>
<protein>
    <submittedName>
        <fullName evidence="2">Putative phospholipid ABC transporter-binding protein MlaD</fullName>
    </submittedName>
</protein>
<sequence>MLASRQKETLIGACVLLLGALVLGMAYRPGREGGMEGYNLQARFNKADGVGIGSDIRLSGVSVGKVVRQTLDGQFRAVLTLRLRPDVQVPDDSAAVIRTDGLLGAKFIAIVPGGDEANLKPGQSFDATQDSVNVLDLLEQIIAQGESNRAKQQAATPR</sequence>
<accession>A0A1J5QVE4</accession>
<evidence type="ECO:0000313" key="2">
    <source>
        <dbReference type="EMBL" id="OIQ87649.1"/>
    </source>
</evidence>
<dbReference type="InterPro" id="IPR052336">
    <property type="entry name" value="MlaD_Phospholipid_Transporter"/>
</dbReference>
<dbReference type="AlphaFoldDB" id="A0A1J5QVE4"/>
<dbReference type="Pfam" id="PF02470">
    <property type="entry name" value="MlaD"/>
    <property type="match status" value="1"/>
</dbReference>
<name>A0A1J5QVE4_9ZZZZ</name>
<evidence type="ECO:0000259" key="1">
    <source>
        <dbReference type="Pfam" id="PF02470"/>
    </source>
</evidence>
<proteinExistence type="predicted"/>